<dbReference type="Proteomes" id="UP000053048">
    <property type="component" value="Unassembled WGS sequence"/>
</dbReference>
<evidence type="ECO:0000256" key="1">
    <source>
        <dbReference type="SAM" id="MobiDB-lite"/>
    </source>
</evidence>
<sequence>MDNEMKQFQKDLLDSVRQMIEGKATDKAAVTLCAAAEAMAKVGVAQHVFARLLGARLRTLQGREQRRRQAAGDIARVASQDPEALRN</sequence>
<evidence type="ECO:0000313" key="2">
    <source>
        <dbReference type="EMBL" id="KTB61678.1"/>
    </source>
</evidence>
<accession>A0A0W0HLL3</accession>
<evidence type="ECO:0000313" key="3">
    <source>
        <dbReference type="Proteomes" id="UP000053048"/>
    </source>
</evidence>
<keyword evidence="3" id="KW-1185">Reference proteome</keyword>
<comment type="caution">
    <text evidence="2">The sequence shown here is derived from an EMBL/GenBank/DDBJ whole genome shotgun (WGS) entry which is preliminary data.</text>
</comment>
<dbReference type="AlphaFoldDB" id="A0A0W0HLL3"/>
<reference evidence="2 3" key="1">
    <citation type="submission" date="2015-09" db="EMBL/GenBank/DDBJ databases">
        <title>Genome sequence of ICMP 13104.</title>
        <authorList>
            <person name="Visnovsky S."/>
            <person name="Lu A."/>
            <person name="Panda P."/>
            <person name="Pitman A."/>
        </authorList>
    </citation>
    <scope>NUCLEOTIDE SEQUENCE [LARGE SCALE GENOMIC DNA]</scope>
    <source>
        <strain evidence="2 3">ICMP 13104</strain>
    </source>
</reference>
<protein>
    <submittedName>
        <fullName evidence="2">XRE family transcriptional regulator</fullName>
    </submittedName>
</protein>
<dbReference type="EMBL" id="LKEJ01000136">
    <property type="protein sequence ID" value="KTB61678.1"/>
    <property type="molecule type" value="Genomic_DNA"/>
</dbReference>
<gene>
    <name evidence="2" type="ORF">AO067_01445</name>
</gene>
<feature type="region of interest" description="Disordered" evidence="1">
    <location>
        <begin position="64"/>
        <end position="87"/>
    </location>
</feature>
<organism evidence="2 3">
    <name type="scientific">Pseudomonas viridiflava ICMP 13104</name>
    <dbReference type="NCBI Taxonomy" id="1198305"/>
    <lineage>
        <taxon>Bacteria</taxon>
        <taxon>Pseudomonadati</taxon>
        <taxon>Pseudomonadota</taxon>
        <taxon>Gammaproteobacteria</taxon>
        <taxon>Pseudomonadales</taxon>
        <taxon>Pseudomonadaceae</taxon>
        <taxon>Pseudomonas</taxon>
    </lineage>
</organism>
<name>A0A0W0HLL3_PSEVI</name>
<proteinExistence type="predicted"/>